<dbReference type="Pfam" id="PF23997">
    <property type="entry name" value="DUF7315"/>
    <property type="match status" value="1"/>
</dbReference>
<keyword evidence="1" id="KW-1133">Transmembrane helix</keyword>
<dbReference type="STRING" id="767519.SAMN05216559_2417"/>
<keyword evidence="4" id="KW-1185">Reference proteome</keyword>
<dbReference type="AlphaFoldDB" id="A0A1I6LBP1"/>
<reference evidence="3 4" key="1">
    <citation type="submission" date="2016-10" db="EMBL/GenBank/DDBJ databases">
        <authorList>
            <person name="de Groot N.N."/>
        </authorList>
    </citation>
    <scope>NUCLEOTIDE SEQUENCE [LARGE SCALE GENOMIC DNA]</scope>
    <source>
        <strain evidence="3 4">CGMCC 1.10457</strain>
    </source>
</reference>
<evidence type="ECO:0000313" key="4">
    <source>
        <dbReference type="Proteomes" id="UP000199062"/>
    </source>
</evidence>
<dbReference type="EMBL" id="FOZK01000002">
    <property type="protein sequence ID" value="SFS00874.1"/>
    <property type="molecule type" value="Genomic_DNA"/>
</dbReference>
<feature type="domain" description="DUF7315" evidence="2">
    <location>
        <begin position="25"/>
        <end position="109"/>
    </location>
</feature>
<evidence type="ECO:0000259" key="2">
    <source>
        <dbReference type="Pfam" id="PF23997"/>
    </source>
</evidence>
<organism evidence="3 4">
    <name type="scientific">Halomicrobium zhouii</name>
    <dbReference type="NCBI Taxonomy" id="767519"/>
    <lineage>
        <taxon>Archaea</taxon>
        <taxon>Methanobacteriati</taxon>
        <taxon>Methanobacteriota</taxon>
        <taxon>Stenosarchaea group</taxon>
        <taxon>Halobacteria</taxon>
        <taxon>Halobacteriales</taxon>
        <taxon>Haloarculaceae</taxon>
        <taxon>Halomicrobium</taxon>
    </lineage>
</organism>
<accession>A0A1I6LBP1</accession>
<proteinExistence type="predicted"/>
<feature type="transmembrane region" description="Helical" evidence="1">
    <location>
        <begin position="33"/>
        <end position="54"/>
    </location>
</feature>
<feature type="transmembrane region" description="Helical" evidence="1">
    <location>
        <begin position="74"/>
        <end position="92"/>
    </location>
</feature>
<gene>
    <name evidence="3" type="ORF">SAMN05216559_2417</name>
</gene>
<keyword evidence="1" id="KW-0812">Transmembrane</keyword>
<sequence length="114" mass="12168">MYPPFVSVMTDDRPEGVDEPDARTRDVVVPLRVYKTVTVFSTLFAVAAVVGGFLLIDQATERATLPTSEIDPVVAIAGIALIVVGAGTYAFSTRFRTAEMGKSKDDADEPSDNG</sequence>
<evidence type="ECO:0000256" key="1">
    <source>
        <dbReference type="SAM" id="Phobius"/>
    </source>
</evidence>
<dbReference type="Proteomes" id="UP000199062">
    <property type="component" value="Unassembled WGS sequence"/>
</dbReference>
<dbReference type="InterPro" id="IPR055739">
    <property type="entry name" value="DUF7315"/>
</dbReference>
<name>A0A1I6LBP1_9EURY</name>
<keyword evidence="1" id="KW-0472">Membrane</keyword>
<evidence type="ECO:0000313" key="3">
    <source>
        <dbReference type="EMBL" id="SFS00874.1"/>
    </source>
</evidence>
<protein>
    <recommendedName>
        <fullName evidence="2">DUF7315 domain-containing protein</fullName>
    </recommendedName>
</protein>